<feature type="domain" description="JmjC" evidence="2">
    <location>
        <begin position="113"/>
        <end position="288"/>
    </location>
</feature>
<dbReference type="AlphaFoldDB" id="A0AAV4JBT1"/>
<feature type="transmembrane region" description="Helical" evidence="1">
    <location>
        <begin position="6"/>
        <end position="25"/>
    </location>
</feature>
<dbReference type="SUPFAM" id="SSF51197">
    <property type="entry name" value="Clavaminate synthase-like"/>
    <property type="match status" value="1"/>
</dbReference>
<evidence type="ECO:0000259" key="2">
    <source>
        <dbReference type="PROSITE" id="PS51184"/>
    </source>
</evidence>
<accession>A0AAV4JBT1</accession>
<keyword evidence="1" id="KW-0472">Membrane</keyword>
<keyword evidence="1" id="KW-1133">Transmembrane helix</keyword>
<evidence type="ECO:0000313" key="4">
    <source>
        <dbReference type="Proteomes" id="UP000762676"/>
    </source>
</evidence>
<dbReference type="Gene3D" id="2.60.120.650">
    <property type="entry name" value="Cupin"/>
    <property type="match status" value="1"/>
</dbReference>
<organism evidence="3 4">
    <name type="scientific">Elysia marginata</name>
    <dbReference type="NCBI Taxonomy" id="1093978"/>
    <lineage>
        <taxon>Eukaryota</taxon>
        <taxon>Metazoa</taxon>
        <taxon>Spiralia</taxon>
        <taxon>Lophotrochozoa</taxon>
        <taxon>Mollusca</taxon>
        <taxon>Gastropoda</taxon>
        <taxon>Heterobranchia</taxon>
        <taxon>Euthyneura</taxon>
        <taxon>Panpulmonata</taxon>
        <taxon>Sacoglossa</taxon>
        <taxon>Placobranchoidea</taxon>
        <taxon>Plakobranchidae</taxon>
        <taxon>Elysia</taxon>
    </lineage>
</organism>
<dbReference type="Proteomes" id="UP000762676">
    <property type="component" value="Unassembled WGS sequence"/>
</dbReference>
<dbReference type="PANTHER" id="PTHR12461">
    <property type="entry name" value="HYPOXIA-INDUCIBLE FACTOR 1 ALPHA INHIBITOR-RELATED"/>
    <property type="match status" value="1"/>
</dbReference>
<dbReference type="Pfam" id="PF13621">
    <property type="entry name" value="Cupin_8"/>
    <property type="match status" value="1"/>
</dbReference>
<protein>
    <submittedName>
        <fullName evidence="3">Lysine-specific demethylase 8-like</fullName>
    </submittedName>
</protein>
<name>A0AAV4JBT1_9GAST</name>
<reference evidence="3 4" key="1">
    <citation type="journal article" date="2021" name="Elife">
        <title>Chloroplast acquisition without the gene transfer in kleptoplastic sea slugs, Plakobranchus ocellatus.</title>
        <authorList>
            <person name="Maeda T."/>
            <person name="Takahashi S."/>
            <person name="Yoshida T."/>
            <person name="Shimamura S."/>
            <person name="Takaki Y."/>
            <person name="Nagai Y."/>
            <person name="Toyoda A."/>
            <person name="Suzuki Y."/>
            <person name="Arimoto A."/>
            <person name="Ishii H."/>
            <person name="Satoh N."/>
            <person name="Nishiyama T."/>
            <person name="Hasebe M."/>
            <person name="Maruyama T."/>
            <person name="Minagawa J."/>
            <person name="Obokata J."/>
            <person name="Shigenobu S."/>
        </authorList>
    </citation>
    <scope>NUCLEOTIDE SEQUENCE [LARGE SCALE GENOMIC DNA]</scope>
</reference>
<dbReference type="EMBL" id="BMAT01006688">
    <property type="protein sequence ID" value="GFS18066.1"/>
    <property type="molecule type" value="Genomic_DNA"/>
</dbReference>
<keyword evidence="1" id="KW-0812">Transmembrane</keyword>
<dbReference type="SMART" id="SM00558">
    <property type="entry name" value="JmjC"/>
    <property type="match status" value="1"/>
</dbReference>
<dbReference type="PROSITE" id="PS51184">
    <property type="entry name" value="JMJC"/>
    <property type="match status" value="1"/>
</dbReference>
<proteinExistence type="predicted"/>
<dbReference type="InterPro" id="IPR041667">
    <property type="entry name" value="Cupin_8"/>
</dbReference>
<sequence length="366" mass="41315">MAGVETSLPIVALVPIFWLVCLTAGDYAQKGHLKPLGSHTDGEGVTVIGKFSSPPVFYSQFVSQEQPIWMRNALENINHLGLTNWTDEYLKENYEAVPVNVEVSKLENRKKRSTSLTMQQFLKLYKKKDLYLVHSLRNNMEEFVFVPPTLSCGGFQHVIQDAVLWLGSGKTQSVLHFDTLDNLLCLFDGRKDLVLIDSDYKDAVEAAGFVQEGSYSLVDVDRIDMVKFPRFSEIKWKSVKMKAGDCVYIPRGWYHQVTSSTKRHLAVNLWFSHLFWFNATDCPMTASSSSNSQKLKPISAYGFASPNEVLRAKLLDKLHDKGIMIKDTFLSSLQSSTEARREKVCKNLALTGLGVMRISDNQTLDL</sequence>
<evidence type="ECO:0000256" key="1">
    <source>
        <dbReference type="SAM" id="Phobius"/>
    </source>
</evidence>
<keyword evidence="4" id="KW-1185">Reference proteome</keyword>
<dbReference type="InterPro" id="IPR003347">
    <property type="entry name" value="JmjC_dom"/>
</dbReference>
<comment type="caution">
    <text evidence="3">The sequence shown here is derived from an EMBL/GenBank/DDBJ whole genome shotgun (WGS) entry which is preliminary data.</text>
</comment>
<gene>
    <name evidence="3" type="ORF">ElyMa_003254900</name>
</gene>
<dbReference type="PANTHER" id="PTHR12461:SF18">
    <property type="entry name" value="JMJC DOMAIN-CONTAINING PROTEIN"/>
    <property type="match status" value="1"/>
</dbReference>
<evidence type="ECO:0000313" key="3">
    <source>
        <dbReference type="EMBL" id="GFS18066.1"/>
    </source>
</evidence>